<feature type="signal peptide" evidence="1">
    <location>
        <begin position="1"/>
        <end position="23"/>
    </location>
</feature>
<evidence type="ECO:0000313" key="3">
    <source>
        <dbReference type="Proteomes" id="UP001148184"/>
    </source>
</evidence>
<dbReference type="EMBL" id="JAMDGZ010000055">
    <property type="protein sequence ID" value="MDD1016554.1"/>
    <property type="molecule type" value="Genomic_DNA"/>
</dbReference>
<evidence type="ECO:0000313" key="2">
    <source>
        <dbReference type="EMBL" id="MDD1016554.1"/>
    </source>
</evidence>
<sequence>MSKKRLTAALACLCLFAGSSALAWTKENGRVKLRPEEISHCETLALDAAAIMVARQWNLPVSYMDEDAIPVQAREQARHQLSDDVLNHPVRAGEAEKIEALEAFVAASRRKCILDYIDSVPPTAIN</sequence>
<name>A0ABT5PE14_9PSED</name>
<dbReference type="Proteomes" id="UP001148184">
    <property type="component" value="Unassembled WGS sequence"/>
</dbReference>
<gene>
    <name evidence="2" type="ORF">M5G17_23000</name>
</gene>
<reference evidence="2 3" key="1">
    <citation type="submission" date="2022-05" db="EMBL/GenBank/DDBJ databases">
        <title>Novel Pseudomonas spp. Isolated from a Rainbow Trout Aquaculture Facility.</title>
        <authorList>
            <person name="Testerman T."/>
            <person name="Graf J."/>
        </authorList>
    </citation>
    <scope>NUCLEOTIDE SEQUENCE [LARGE SCALE GENOMIC DNA]</scope>
    <source>
        <strain evidence="2 3">ID1025</strain>
    </source>
</reference>
<comment type="caution">
    <text evidence="2">The sequence shown here is derived from an EMBL/GenBank/DDBJ whole genome shotgun (WGS) entry which is preliminary data.</text>
</comment>
<proteinExistence type="predicted"/>
<feature type="chain" id="PRO_5045135261" evidence="1">
    <location>
        <begin position="24"/>
        <end position="126"/>
    </location>
</feature>
<accession>A0ABT5PE14</accession>
<evidence type="ECO:0000256" key="1">
    <source>
        <dbReference type="SAM" id="SignalP"/>
    </source>
</evidence>
<keyword evidence="1" id="KW-0732">Signal</keyword>
<keyword evidence="3" id="KW-1185">Reference proteome</keyword>
<organism evidence="2 3">
    <name type="scientific">Pseudomonas rubra</name>
    <dbReference type="NCBI Taxonomy" id="2942627"/>
    <lineage>
        <taxon>Bacteria</taxon>
        <taxon>Pseudomonadati</taxon>
        <taxon>Pseudomonadota</taxon>
        <taxon>Gammaproteobacteria</taxon>
        <taxon>Pseudomonadales</taxon>
        <taxon>Pseudomonadaceae</taxon>
        <taxon>Pseudomonas</taxon>
    </lineage>
</organism>
<dbReference type="RefSeq" id="WP_273895194.1">
    <property type="nucleotide sequence ID" value="NZ_JAMDGP010000083.1"/>
</dbReference>
<protein>
    <submittedName>
        <fullName evidence="2">Uncharacterized protein</fullName>
    </submittedName>
</protein>